<evidence type="ECO:0000259" key="1">
    <source>
        <dbReference type="Pfam" id="PF13166"/>
    </source>
</evidence>
<evidence type="ECO:0000313" key="3">
    <source>
        <dbReference type="Proteomes" id="UP000249620"/>
    </source>
</evidence>
<organism evidence="2 3">
    <name type="scientific">Flavobacterium aquaticum</name>
    <dbReference type="NCBI Taxonomy" id="1236486"/>
    <lineage>
        <taxon>Bacteria</taxon>
        <taxon>Pseudomonadati</taxon>
        <taxon>Bacteroidota</taxon>
        <taxon>Flavobacteriia</taxon>
        <taxon>Flavobacteriales</taxon>
        <taxon>Flavobacteriaceae</taxon>
        <taxon>Flavobacterium</taxon>
    </lineage>
</organism>
<reference evidence="2 3" key="1">
    <citation type="submission" date="2018-06" db="EMBL/GenBank/DDBJ databases">
        <title>Genomic Encyclopedia of Type Strains, Phase III (KMG-III): the genomes of soil and plant-associated and newly described type strains.</title>
        <authorList>
            <person name="Whitman W."/>
        </authorList>
    </citation>
    <scope>NUCLEOTIDE SEQUENCE [LARGE SCALE GENOMIC DNA]</scope>
    <source>
        <strain evidence="2 3">CGMCC 1.12398</strain>
    </source>
</reference>
<feature type="domain" description="Protein CR006 P-loop" evidence="1">
    <location>
        <begin position="10"/>
        <end position="740"/>
    </location>
</feature>
<dbReference type="InterPro" id="IPR026866">
    <property type="entry name" value="CR006_AAA"/>
</dbReference>
<dbReference type="RefSeq" id="WP_111565853.1">
    <property type="nucleotide sequence ID" value="NZ_QLMI01000001.1"/>
</dbReference>
<proteinExistence type="predicted"/>
<dbReference type="SUPFAM" id="SSF52540">
    <property type="entry name" value="P-loop containing nucleoside triphosphate hydrolases"/>
    <property type="match status" value="1"/>
</dbReference>
<dbReference type="OrthoDB" id="9795565at2"/>
<keyword evidence="3" id="KW-1185">Reference proteome</keyword>
<evidence type="ECO:0000313" key="2">
    <source>
        <dbReference type="EMBL" id="RAK25299.1"/>
    </source>
</evidence>
<comment type="caution">
    <text evidence="2">The sequence shown here is derived from an EMBL/GenBank/DDBJ whole genome shotgun (WGS) entry which is preliminary data.</text>
</comment>
<name>A0A327Z4I9_9FLAO</name>
<sequence>MITSIKLDKVATYTNEVKIDDLKKVNFFFGNNGAGKSTIAKFLYDLSLNEEKISIQFKNCSQIGYDNHNQEILVFDEKFIQRNFINKNLQNGIFSLNQANREIDELIENENLKLKQNENYLNNILKDRKNKIYLDNREYIEDSKSFCFEERKKTLNSFIKIRDKFPFKQTQNNYDKIISIINNNPDLTEITFENLLNNYNKLYEIDHFEIKSNISPNIYKKIRKIELKLSSILNEIIIGNDDVDIAKMINDLGISNWVEGGLNILKMDLSNTKCPFCQNESINENLLNKFEKYFDENYKAKISQILTLKADYELAFNDLLLEIKNLTKEFNSKNIASDLFEDLKLLFEKNIRIIDQKIKFSNEKKEIFSIYNFKNNISKIIFEIKNHNEDFSNIEKNKEIFLEDIWNYLAYNCKPQIELTLLISNEFAIDYFFELQIEEYLNDKISDSREKIEIWKEETITTQEAVKNINTILRNSGFEGFVIDEKEKVNNISQYFLRRIDSQNNENVFKSLSEGEKNFIAFLYFFQLCLGTDNVLKSSKKKIIVIDDPVSSLDSQILFIVTTLIHQLIAKKGKKPNNLELRNNNIEQVFILSHNIYFYKEVSLNHRPICEDKNFYHVSKIKNVSEIKCHGNKNNILNDYSLLWKTLNNFKGTNDTNLNIAICNIMRRILESYINFTNLGSGNSTWDCLINISLDNPKYYICSALISEINEGSHKVSPLDDIFFQRLVNEVPQNLFEAFELIFKEIGEEHYNVMIKID</sequence>
<dbReference type="EMBL" id="QLMI01000001">
    <property type="protein sequence ID" value="RAK25299.1"/>
    <property type="molecule type" value="Genomic_DNA"/>
</dbReference>
<gene>
    <name evidence="2" type="ORF">B0I03_101464</name>
</gene>
<dbReference type="Proteomes" id="UP000249620">
    <property type="component" value="Unassembled WGS sequence"/>
</dbReference>
<dbReference type="AlphaFoldDB" id="A0A327Z4I9"/>
<protein>
    <submittedName>
        <fullName evidence="2">Wobble nucleotide-excising tRNase</fullName>
    </submittedName>
</protein>
<dbReference type="Pfam" id="PF13166">
    <property type="entry name" value="AAA_13"/>
    <property type="match status" value="1"/>
</dbReference>
<dbReference type="Gene3D" id="3.40.50.300">
    <property type="entry name" value="P-loop containing nucleotide triphosphate hydrolases"/>
    <property type="match status" value="1"/>
</dbReference>
<accession>A0A327Z4I9</accession>
<dbReference type="InterPro" id="IPR027417">
    <property type="entry name" value="P-loop_NTPase"/>
</dbReference>